<dbReference type="PANTHER" id="PTHR31025">
    <property type="entry name" value="SI:CH211-196P9.1-RELATED"/>
    <property type="match status" value="1"/>
</dbReference>
<comment type="caution">
    <text evidence="1">The sequence shown here is derived from an EMBL/GenBank/DDBJ whole genome shotgun (WGS) entry which is preliminary data.</text>
</comment>
<evidence type="ECO:0000313" key="2">
    <source>
        <dbReference type="Proteomes" id="UP000752171"/>
    </source>
</evidence>
<dbReference type="PANTHER" id="PTHR31025:SF19">
    <property type="entry name" value="SI:CH73-42K18.1-RELATED"/>
    <property type="match status" value="1"/>
</dbReference>
<gene>
    <name evidence="1" type="ORF">AMEX_G11754</name>
</gene>
<accession>A0A8T2LY44</accession>
<protein>
    <submittedName>
        <fullName evidence="1">Uncharacterized protein</fullName>
    </submittedName>
</protein>
<sequence length="140" mass="15587">MLKEQVDVHVRRAAVPRALPAYLHEDDSSFLKTWNVSQSDEPDIDDMPIGLLSISANSTDATPLCPERIAVVLEGNIVIEHPTLADAFVTLFGLMYALHLSYPKELANTFDFTQKVLMGLEDGKLRPRVLTLKNELLAVE</sequence>
<dbReference type="Proteomes" id="UP000752171">
    <property type="component" value="Unassembled WGS sequence"/>
</dbReference>
<dbReference type="AlphaFoldDB" id="A0A8T2LY44"/>
<proteinExistence type="predicted"/>
<organism evidence="1 2">
    <name type="scientific">Astyanax mexicanus</name>
    <name type="common">Blind cave fish</name>
    <name type="synonym">Astyanax fasciatus mexicanus</name>
    <dbReference type="NCBI Taxonomy" id="7994"/>
    <lineage>
        <taxon>Eukaryota</taxon>
        <taxon>Metazoa</taxon>
        <taxon>Chordata</taxon>
        <taxon>Craniata</taxon>
        <taxon>Vertebrata</taxon>
        <taxon>Euteleostomi</taxon>
        <taxon>Actinopterygii</taxon>
        <taxon>Neopterygii</taxon>
        <taxon>Teleostei</taxon>
        <taxon>Ostariophysi</taxon>
        <taxon>Characiformes</taxon>
        <taxon>Characoidei</taxon>
        <taxon>Acestrorhamphidae</taxon>
        <taxon>Acestrorhamphinae</taxon>
        <taxon>Astyanax</taxon>
    </lineage>
</organism>
<evidence type="ECO:0000313" key="1">
    <source>
        <dbReference type="EMBL" id="KAG9274712.1"/>
    </source>
</evidence>
<name>A0A8T2LY44_ASTMX</name>
<reference evidence="1 2" key="1">
    <citation type="submission" date="2021-07" db="EMBL/GenBank/DDBJ databases">
        <authorList>
            <person name="Imarazene B."/>
            <person name="Zahm M."/>
            <person name="Klopp C."/>
            <person name="Cabau C."/>
            <person name="Beille S."/>
            <person name="Jouanno E."/>
            <person name="Castinel A."/>
            <person name="Lluch J."/>
            <person name="Gil L."/>
            <person name="Kuchtly C."/>
            <person name="Lopez Roques C."/>
            <person name="Donnadieu C."/>
            <person name="Parrinello H."/>
            <person name="Journot L."/>
            <person name="Du K."/>
            <person name="Schartl M."/>
            <person name="Retaux S."/>
            <person name="Guiguen Y."/>
        </authorList>
    </citation>
    <scope>NUCLEOTIDE SEQUENCE [LARGE SCALE GENOMIC DNA]</scope>
    <source>
        <strain evidence="1">Pach_M1</strain>
        <tissue evidence="1">Testis</tissue>
    </source>
</reference>
<dbReference type="EMBL" id="JAICCE010000008">
    <property type="protein sequence ID" value="KAG9274712.1"/>
    <property type="molecule type" value="Genomic_DNA"/>
</dbReference>